<sequence>MEHHPQPQLAPGLYVLDLEKPGEAHCGRGVGEALDVIRALEAHGIPCCVAGVKALVYYGAHRVPMNWEICVPTDSIERAKGLLASTPLSDKYELWHPVMPDVHSLAHTYPRFTLKGVNFFFILMPAFECRVDCSPDQCERSPSGIPYPKLERLAQGLLDTQLYADLTDLVDGMDLDEAWGETHLQLDGPPPIDYIREKNERIARALPASMKGEALLALLSERPRAREVWLRVVSTKQRRINDKMPRPRHLTRFRKIGSPDPREKQGREV</sequence>
<name>A0AAN6MGL8_9PEZI</name>
<keyword evidence="3" id="KW-1185">Reference proteome</keyword>
<reference evidence="2" key="2">
    <citation type="submission" date="2023-05" db="EMBL/GenBank/DDBJ databases">
        <authorList>
            <consortium name="Lawrence Berkeley National Laboratory"/>
            <person name="Steindorff A."/>
            <person name="Hensen N."/>
            <person name="Bonometti L."/>
            <person name="Westerberg I."/>
            <person name="Brannstrom I.O."/>
            <person name="Guillou S."/>
            <person name="Cros-Aarteil S."/>
            <person name="Calhoun S."/>
            <person name="Haridas S."/>
            <person name="Kuo A."/>
            <person name="Mondo S."/>
            <person name="Pangilinan J."/>
            <person name="Riley R."/>
            <person name="Labutti K."/>
            <person name="Andreopoulos B."/>
            <person name="Lipzen A."/>
            <person name="Chen C."/>
            <person name="Yanf M."/>
            <person name="Daum C."/>
            <person name="Ng V."/>
            <person name="Clum A."/>
            <person name="Ohm R."/>
            <person name="Martin F."/>
            <person name="Silar P."/>
            <person name="Natvig D."/>
            <person name="Lalanne C."/>
            <person name="Gautier V."/>
            <person name="Ament-Velasquez S.L."/>
            <person name="Kruys A."/>
            <person name="Hutchinson M.I."/>
            <person name="Powell A.J."/>
            <person name="Barry K."/>
            <person name="Miller A.N."/>
            <person name="Grigoriev I.V."/>
            <person name="Debuchy R."/>
            <person name="Gladieux P."/>
            <person name="Thoren M.H."/>
            <person name="Johannesson H."/>
        </authorList>
    </citation>
    <scope>NUCLEOTIDE SEQUENCE</scope>
    <source>
        <strain evidence="2">CBS 103.79</strain>
    </source>
</reference>
<dbReference type="EMBL" id="MU855746">
    <property type="protein sequence ID" value="KAK3899743.1"/>
    <property type="molecule type" value="Genomic_DNA"/>
</dbReference>
<evidence type="ECO:0000313" key="3">
    <source>
        <dbReference type="Proteomes" id="UP001303889"/>
    </source>
</evidence>
<feature type="compositionally biased region" description="Basic and acidic residues" evidence="1">
    <location>
        <begin position="260"/>
        <end position="269"/>
    </location>
</feature>
<feature type="region of interest" description="Disordered" evidence="1">
    <location>
        <begin position="244"/>
        <end position="269"/>
    </location>
</feature>
<organism evidence="2 3">
    <name type="scientific">Staphylotrichum tortipilum</name>
    <dbReference type="NCBI Taxonomy" id="2831512"/>
    <lineage>
        <taxon>Eukaryota</taxon>
        <taxon>Fungi</taxon>
        <taxon>Dikarya</taxon>
        <taxon>Ascomycota</taxon>
        <taxon>Pezizomycotina</taxon>
        <taxon>Sordariomycetes</taxon>
        <taxon>Sordariomycetidae</taxon>
        <taxon>Sordariales</taxon>
        <taxon>Chaetomiaceae</taxon>
        <taxon>Staphylotrichum</taxon>
    </lineage>
</organism>
<evidence type="ECO:0000256" key="1">
    <source>
        <dbReference type="SAM" id="MobiDB-lite"/>
    </source>
</evidence>
<dbReference type="AlphaFoldDB" id="A0AAN6MGL8"/>
<feature type="compositionally biased region" description="Basic residues" evidence="1">
    <location>
        <begin position="246"/>
        <end position="255"/>
    </location>
</feature>
<comment type="caution">
    <text evidence="2">The sequence shown here is derived from an EMBL/GenBank/DDBJ whole genome shotgun (WGS) entry which is preliminary data.</text>
</comment>
<accession>A0AAN6MGL8</accession>
<proteinExistence type="predicted"/>
<evidence type="ECO:0000313" key="2">
    <source>
        <dbReference type="EMBL" id="KAK3899743.1"/>
    </source>
</evidence>
<protein>
    <submittedName>
        <fullName evidence="2">Uncharacterized protein</fullName>
    </submittedName>
</protein>
<gene>
    <name evidence="2" type="ORF">C8A05DRAFT_17864</name>
</gene>
<dbReference type="Proteomes" id="UP001303889">
    <property type="component" value="Unassembled WGS sequence"/>
</dbReference>
<reference evidence="2" key="1">
    <citation type="journal article" date="2023" name="Mol. Phylogenet. Evol.">
        <title>Genome-scale phylogeny and comparative genomics of the fungal order Sordariales.</title>
        <authorList>
            <person name="Hensen N."/>
            <person name="Bonometti L."/>
            <person name="Westerberg I."/>
            <person name="Brannstrom I.O."/>
            <person name="Guillou S."/>
            <person name="Cros-Aarteil S."/>
            <person name="Calhoun S."/>
            <person name="Haridas S."/>
            <person name="Kuo A."/>
            <person name="Mondo S."/>
            <person name="Pangilinan J."/>
            <person name="Riley R."/>
            <person name="LaButti K."/>
            <person name="Andreopoulos B."/>
            <person name="Lipzen A."/>
            <person name="Chen C."/>
            <person name="Yan M."/>
            <person name="Daum C."/>
            <person name="Ng V."/>
            <person name="Clum A."/>
            <person name="Steindorff A."/>
            <person name="Ohm R.A."/>
            <person name="Martin F."/>
            <person name="Silar P."/>
            <person name="Natvig D.O."/>
            <person name="Lalanne C."/>
            <person name="Gautier V."/>
            <person name="Ament-Velasquez S.L."/>
            <person name="Kruys A."/>
            <person name="Hutchinson M.I."/>
            <person name="Powell A.J."/>
            <person name="Barry K."/>
            <person name="Miller A.N."/>
            <person name="Grigoriev I.V."/>
            <person name="Debuchy R."/>
            <person name="Gladieux P."/>
            <person name="Hiltunen Thoren M."/>
            <person name="Johannesson H."/>
        </authorList>
    </citation>
    <scope>NUCLEOTIDE SEQUENCE</scope>
    <source>
        <strain evidence="2">CBS 103.79</strain>
    </source>
</reference>